<keyword evidence="6 9" id="KW-0224">Dipeptidase</keyword>
<dbReference type="PANTHER" id="PTHR43126:SF1">
    <property type="entry name" value="D-ALANYL-D-ALANINE DIPEPTIDASE"/>
    <property type="match status" value="1"/>
</dbReference>
<protein>
    <recommendedName>
        <fullName evidence="9 10">D-alanyl-D-alanine dipeptidase</fullName>
        <shortName evidence="9 10">D-Ala-D-Ala dipeptidase</shortName>
        <ecNumber evidence="9 10">3.4.13.22</ecNumber>
    </recommendedName>
</protein>
<feature type="active site" description="Proton donor/acceptor" evidence="9">
    <location>
        <position position="193"/>
    </location>
</feature>
<evidence type="ECO:0000256" key="5">
    <source>
        <dbReference type="ARBA" id="ARBA00022833"/>
    </source>
</evidence>
<comment type="similarity">
    <text evidence="9 10">Belongs to the peptidase M15D family.</text>
</comment>
<evidence type="ECO:0000256" key="7">
    <source>
        <dbReference type="ARBA" id="ARBA00023049"/>
    </source>
</evidence>
<dbReference type="Proteomes" id="UP000295134">
    <property type="component" value="Plasmid pArsFIN2"/>
</dbReference>
<evidence type="ECO:0000256" key="1">
    <source>
        <dbReference type="ARBA" id="ARBA00001362"/>
    </source>
</evidence>
<dbReference type="EMBL" id="CP123524">
    <property type="protein sequence ID" value="WGM07944.1"/>
    <property type="molecule type" value="Genomic_DNA"/>
</dbReference>
<keyword evidence="11" id="KW-0614">Plasmid</keyword>
<dbReference type="GeneID" id="39751845"/>
<comment type="cofactor">
    <cofactor evidence="9">
        <name>Zn(2+)</name>
        <dbReference type="ChEBI" id="CHEBI:29105"/>
    </cofactor>
    <text evidence="9">Binds 1 zinc ion per subunit.</text>
</comment>
<evidence type="ECO:0000256" key="8">
    <source>
        <dbReference type="ARBA" id="ARBA00023316"/>
    </source>
</evidence>
<comment type="catalytic activity">
    <reaction evidence="1 9 10">
        <text>D-alanyl-D-alanine + H2O = 2 D-alanine</text>
        <dbReference type="Rhea" id="RHEA:20661"/>
        <dbReference type="ChEBI" id="CHEBI:15377"/>
        <dbReference type="ChEBI" id="CHEBI:57416"/>
        <dbReference type="ChEBI" id="CHEBI:57822"/>
        <dbReference type="EC" id="3.4.13.22"/>
    </reaction>
</comment>
<keyword evidence="8 10" id="KW-0961">Cell wall biogenesis/degradation</keyword>
<geneLocation type="plasmid" evidence="13">
    <name>parsfin2</name>
</geneLocation>
<dbReference type="EMBL" id="CP038614">
    <property type="protein sequence ID" value="QBY45690.1"/>
    <property type="molecule type" value="Genomic_DNA"/>
</dbReference>
<evidence type="ECO:0000313" key="11">
    <source>
        <dbReference type="EMBL" id="QBY45690.1"/>
    </source>
</evidence>
<dbReference type="EC" id="3.4.13.22" evidence="9 10"/>
<evidence type="ECO:0000313" key="14">
    <source>
        <dbReference type="Proteomes" id="UP001177592"/>
    </source>
</evidence>
<keyword evidence="3 9" id="KW-0479">Metal-binding</keyword>
<evidence type="ECO:0000256" key="2">
    <source>
        <dbReference type="ARBA" id="ARBA00022670"/>
    </source>
</evidence>
<keyword evidence="7 9" id="KW-0482">Metalloprotease</keyword>
<evidence type="ECO:0000256" key="4">
    <source>
        <dbReference type="ARBA" id="ARBA00022801"/>
    </source>
</evidence>
<keyword evidence="2 9" id="KW-0645">Protease</keyword>
<dbReference type="KEGG" id="ans:ArsFIN_43010"/>
<feature type="binding site" evidence="9">
    <location>
        <position position="125"/>
    </location>
    <ligand>
        <name>Zn(2+)</name>
        <dbReference type="ChEBI" id="CHEBI:29105"/>
        <note>catalytic</note>
    </ligand>
</feature>
<dbReference type="GO" id="GO:0006508">
    <property type="term" value="P:proteolysis"/>
    <property type="evidence" value="ECO:0007669"/>
    <property type="project" value="UniProtKB-KW"/>
</dbReference>
<evidence type="ECO:0000256" key="3">
    <source>
        <dbReference type="ARBA" id="ARBA00022723"/>
    </source>
</evidence>
<comment type="function">
    <text evidence="9 10">Catalyzes hydrolysis of the D-alanyl-D-alanine dipeptide.</text>
</comment>
<reference evidence="11 13" key="1">
    <citation type="submission" date="2019-03" db="EMBL/GenBank/DDBJ databases">
        <title>Long-read sequencing reveals hyperdense prophage content in a complex bacterial symbiont genome.</title>
        <authorList>
            <person name="Frost C.L."/>
            <person name="Siozios S."/>
            <person name="Nadal-Jimenez P."/>
            <person name="Brockhurst M.A."/>
            <person name="King K.C."/>
            <person name="Darby A.C."/>
            <person name="Hurst G.D.D."/>
        </authorList>
    </citation>
    <scope>NUCLEOTIDE SEQUENCE [LARGE SCALE GENOMIC DNA]</scope>
    <source>
        <strain evidence="11 13">FIN</strain>
        <plasmid evidence="11">pArsFIN2</plasmid>
        <plasmid evidence="13">parsfin2</plasmid>
    </source>
</reference>
<dbReference type="InterPro" id="IPR009045">
    <property type="entry name" value="Zn_M74/Hedgehog-like"/>
</dbReference>
<dbReference type="Gene3D" id="3.30.1380.10">
    <property type="match status" value="1"/>
</dbReference>
<evidence type="ECO:0000313" key="12">
    <source>
        <dbReference type="EMBL" id="WGM07944.1"/>
    </source>
</evidence>
<dbReference type="GO" id="GO:0160237">
    <property type="term" value="F:D-Ala-D-Ala dipeptidase activity"/>
    <property type="evidence" value="ECO:0007669"/>
    <property type="project" value="UniProtKB-EC"/>
</dbReference>
<keyword evidence="14" id="KW-1185">Reference proteome</keyword>
<evidence type="ECO:0000256" key="6">
    <source>
        <dbReference type="ARBA" id="ARBA00022997"/>
    </source>
</evidence>
<geneLocation type="plasmid" evidence="12 14">
    <name>paNv_CAN1</name>
</geneLocation>
<dbReference type="Pfam" id="PF01427">
    <property type="entry name" value="Peptidase_M15"/>
    <property type="match status" value="1"/>
</dbReference>
<dbReference type="GO" id="GO:0008270">
    <property type="term" value="F:zinc ion binding"/>
    <property type="evidence" value="ECO:0007669"/>
    <property type="project" value="UniProtKB-UniRule"/>
</dbReference>
<keyword evidence="4 9" id="KW-0378">Hydrolase</keyword>
<evidence type="ECO:0000313" key="13">
    <source>
        <dbReference type="Proteomes" id="UP000295134"/>
    </source>
</evidence>
<accession>A0A4P7L3M2</accession>
<organism evidence="11 13">
    <name type="scientific">Arsenophonus nasoniae</name>
    <name type="common">son-killer infecting Nasonia vitripennis</name>
    <dbReference type="NCBI Taxonomy" id="638"/>
    <lineage>
        <taxon>Bacteria</taxon>
        <taxon>Pseudomonadati</taxon>
        <taxon>Pseudomonadota</taxon>
        <taxon>Gammaproteobacteria</taxon>
        <taxon>Enterobacterales</taxon>
        <taxon>Morganellaceae</taxon>
        <taxon>Arsenophonus</taxon>
    </lineage>
</organism>
<feature type="binding site" evidence="9">
    <location>
        <position position="132"/>
    </location>
    <ligand>
        <name>Zn(2+)</name>
        <dbReference type="ChEBI" id="CHEBI:29105"/>
        <note>catalytic</note>
    </ligand>
</feature>
<evidence type="ECO:0000256" key="10">
    <source>
        <dbReference type="PIRNR" id="PIRNR026671"/>
    </source>
</evidence>
<dbReference type="SUPFAM" id="SSF55166">
    <property type="entry name" value="Hedgehog/DD-peptidase"/>
    <property type="match status" value="1"/>
</dbReference>
<feature type="site" description="Transition state stabilizer" evidence="9">
    <location>
        <position position="80"/>
    </location>
</feature>
<sequence length="223" mass="25866">MFDTHIEIRVPSDFVNVQNEIPEIKTDIRYFNGNNFTGRKINGYNAPVCLMTKSATEALKKVVRILYPLGLTLKVYDCYRPQSAVNDFISWSQDVHNQSMKNVFYPDVEKSKLFKEGYIAKKSAHSRGSTVDLTIVPVNSNDYSKELDFGSYFDFFDQKSAFLYQNLPEQAKANRLLLNLLMTSAGFKGYDKEWWHFTLTNEPYPNTYFDFPVNNLNMKVTRP</sequence>
<dbReference type="GO" id="GO:0008237">
    <property type="term" value="F:metallopeptidase activity"/>
    <property type="evidence" value="ECO:0007669"/>
    <property type="project" value="UniProtKB-KW"/>
</dbReference>
<keyword evidence="5 9" id="KW-0862">Zinc</keyword>
<dbReference type="PIRSF" id="PIRSF026671">
    <property type="entry name" value="AA_dipeptidase"/>
    <property type="match status" value="1"/>
</dbReference>
<dbReference type="CDD" id="cd14817">
    <property type="entry name" value="D-Ala-D-Ala_dipeptidase_VanX"/>
    <property type="match status" value="1"/>
</dbReference>
<geneLocation type="plasmid" evidence="11">
    <name>pArsFIN2</name>
</geneLocation>
<dbReference type="HAMAP" id="MF_01924">
    <property type="entry name" value="A_A_dipeptidase"/>
    <property type="match status" value="1"/>
</dbReference>
<dbReference type="PANTHER" id="PTHR43126">
    <property type="entry name" value="D-ALANYL-D-ALANINE DIPEPTIDASE"/>
    <property type="match status" value="1"/>
</dbReference>
<dbReference type="RefSeq" id="WP_026823951.1">
    <property type="nucleotide sequence ID" value="NZ_CP038614.1"/>
</dbReference>
<reference evidence="12" key="2">
    <citation type="submission" date="2023-04" db="EMBL/GenBank/DDBJ databases">
        <title>Genome dynamics across the evolutionary transition to endosymbiosis.</title>
        <authorList>
            <person name="Siozios S."/>
            <person name="Nadal-Jimenez P."/>
            <person name="Azagi T."/>
            <person name="Sprong H."/>
            <person name="Frost C.L."/>
            <person name="Parratt S.R."/>
            <person name="Taylor G."/>
            <person name="Brettell L."/>
            <person name="Lew K.C."/>
            <person name="Croft L."/>
            <person name="King K.C."/>
            <person name="Brockhurst M.A."/>
            <person name="Hypsa V."/>
            <person name="Novakova E."/>
            <person name="Darby A.C."/>
            <person name="Hurst G.D.D."/>
        </authorList>
    </citation>
    <scope>NUCLEOTIDE SEQUENCE</scope>
    <source>
        <strain evidence="12">ANv_CAN</strain>
        <plasmid evidence="12">paNv_CAN1</plasmid>
    </source>
</reference>
<dbReference type="InterPro" id="IPR000755">
    <property type="entry name" value="A_A_dipeptidase"/>
</dbReference>
<gene>
    <name evidence="11" type="primary">vanX</name>
    <name evidence="9" type="synonym">ddpX</name>
    <name evidence="11" type="ORF">ArsFIN_43010</name>
    <name evidence="12" type="ORF">QE258_22055</name>
</gene>
<dbReference type="AlphaFoldDB" id="A0A4P7L3M2"/>
<dbReference type="GO" id="GO:0071555">
    <property type="term" value="P:cell wall organization"/>
    <property type="evidence" value="ECO:0007669"/>
    <property type="project" value="UniProtKB-KW"/>
</dbReference>
<evidence type="ECO:0000256" key="9">
    <source>
        <dbReference type="HAMAP-Rule" id="MF_01924"/>
    </source>
</evidence>
<dbReference type="Proteomes" id="UP001177592">
    <property type="component" value="Plasmid paNv_CAN1"/>
</dbReference>
<name>A0A4P7L3M2_9GAMM</name>
<proteinExistence type="inferred from homology"/>
<feature type="binding site" evidence="9">
    <location>
        <position position="196"/>
    </location>
    <ligand>
        <name>Zn(2+)</name>
        <dbReference type="ChEBI" id="CHEBI:29105"/>
        <note>catalytic</note>
    </ligand>
</feature>